<proteinExistence type="predicted"/>
<evidence type="ECO:0000313" key="3">
    <source>
        <dbReference type="EMBL" id="MDD2114439.1"/>
    </source>
</evidence>
<dbReference type="Proteomes" id="UP001150728">
    <property type="component" value="Unassembled WGS sequence"/>
</dbReference>
<dbReference type="PROSITE" id="PS50943">
    <property type="entry name" value="HTH_CROC1"/>
    <property type="match status" value="1"/>
</dbReference>
<protein>
    <submittedName>
        <fullName evidence="3">Helix-turn-helix domain-containing protein</fullName>
    </submittedName>
</protein>
<dbReference type="Proteomes" id="UP001150678">
    <property type="component" value="Unassembled WGS sequence"/>
</dbReference>
<evidence type="ECO:0000259" key="1">
    <source>
        <dbReference type="PROSITE" id="PS50943"/>
    </source>
</evidence>
<evidence type="ECO:0000313" key="2">
    <source>
        <dbReference type="EMBL" id="MDD2106272.1"/>
    </source>
</evidence>
<dbReference type="RefSeq" id="WP_140400443.1">
    <property type="nucleotide sequence ID" value="NZ_JANIAM010000020.1"/>
</dbReference>
<dbReference type="InterPro" id="IPR001387">
    <property type="entry name" value="Cro/C1-type_HTH"/>
</dbReference>
<reference evidence="3" key="1">
    <citation type="submission" date="2022-07" db="EMBL/GenBank/DDBJ databases">
        <title>Multi-strain Analysis of Pseudomonas putida Reveals Metabolic and Genetic Diversity.</title>
        <authorList>
            <person name="Monk J.M."/>
        </authorList>
    </citation>
    <scope>NUCLEOTIDE SEQUENCE</scope>
    <source>
        <strain evidence="2">17514</strain>
        <strain evidence="3">17633</strain>
    </source>
</reference>
<dbReference type="GO" id="GO:0003677">
    <property type="term" value="F:DNA binding"/>
    <property type="evidence" value="ECO:0007669"/>
    <property type="project" value="InterPro"/>
</dbReference>
<gene>
    <name evidence="2" type="ORF">NP533_08645</name>
    <name evidence="3" type="ORF">NP554_21910</name>
</gene>
<comment type="caution">
    <text evidence="3">The sequence shown here is derived from an EMBL/GenBank/DDBJ whole genome shotgun (WGS) entry which is preliminary data.</text>
</comment>
<dbReference type="InterPro" id="IPR010982">
    <property type="entry name" value="Lambda_DNA-bd_dom_sf"/>
</dbReference>
<dbReference type="EMBL" id="JANIAM010000020">
    <property type="protein sequence ID" value="MDD2114439.1"/>
    <property type="molecule type" value="Genomic_DNA"/>
</dbReference>
<accession>A0A9X4DIR9</accession>
<feature type="domain" description="HTH cro/C1-type" evidence="1">
    <location>
        <begin position="19"/>
        <end position="69"/>
    </location>
</feature>
<organism evidence="3 4">
    <name type="scientific">Pseudomonas asiatica</name>
    <dbReference type="NCBI Taxonomy" id="2219225"/>
    <lineage>
        <taxon>Bacteria</taxon>
        <taxon>Pseudomonadati</taxon>
        <taxon>Pseudomonadota</taxon>
        <taxon>Gammaproteobacteria</taxon>
        <taxon>Pseudomonadales</taxon>
        <taxon>Pseudomonadaceae</taxon>
        <taxon>Pseudomonas</taxon>
    </lineage>
</organism>
<dbReference type="SUPFAM" id="SSF47413">
    <property type="entry name" value="lambda repressor-like DNA-binding domains"/>
    <property type="match status" value="1"/>
</dbReference>
<dbReference type="AlphaFoldDB" id="A0A9X4DIR9"/>
<dbReference type="Gene3D" id="1.10.260.40">
    <property type="entry name" value="lambda repressor-like DNA-binding domains"/>
    <property type="match status" value="1"/>
</dbReference>
<sequence length="156" mass="17083">MLHLLERFMLPRHALAAVIRALRAVKGVSQAELPADRKHLYKLEAGFSNISLEMLVQLAQTLKMEPSTLMVLVQSADQAASPEFVLEKIRAELDEFGRLGGSAELARQLEMGGQKARAAARDSRTAEIQACKAKGLTQRETAAELSLSKSTVARAW</sequence>
<dbReference type="EMBL" id="JANIAN010000008">
    <property type="protein sequence ID" value="MDD2106272.1"/>
    <property type="molecule type" value="Genomic_DNA"/>
</dbReference>
<dbReference type="CDD" id="cd00093">
    <property type="entry name" value="HTH_XRE"/>
    <property type="match status" value="1"/>
</dbReference>
<name>A0A9X4DIR9_9PSED</name>
<evidence type="ECO:0000313" key="4">
    <source>
        <dbReference type="Proteomes" id="UP001150728"/>
    </source>
</evidence>